<evidence type="ECO:0000256" key="1">
    <source>
        <dbReference type="SAM" id="MobiDB-lite"/>
    </source>
</evidence>
<feature type="region of interest" description="Disordered" evidence="1">
    <location>
        <begin position="70"/>
        <end position="99"/>
    </location>
</feature>
<keyword evidence="3" id="KW-1185">Reference proteome</keyword>
<dbReference type="GeneID" id="110240244"/>
<sequence>MDTCVICNEEGDGLVHCKDVESWTRLHRAAVIRQHQTILALSTGESEFPESPVKYHVSCRKAFVNQKTLQSMTRETVQSSESSDQRRSSNRNKQASSSSKSAVLPDVCLFCKKDKYKSGTKTREKLRGVQEFRADNTIRESALQHIKRHTNMSSVAAEIYSICSKDLISSEARYHSSCYNSFVRVIYEPDATSESSANTTENKNGIDKAYNAVYSFCENFIANPRVIEFKEIRKVLADEAERIGVTVTESHYKNLLRMVSNKFQELEFINYQQNKVLVYPITLETANLAVENYALKTELNALLNQTSLDDDTKAMINAAKILNKKIKAHPIQMPWPPEEKDLNANKVSDYIPELLDTFCTILMSGQSMDADKSKSERTVRLKNSLAQDIVYSVSNGAIKTPKSVLLPAVIKALCNNTEVVKLVNKCGHGIGYNLIEEIDTEFALRVINEQTLSRVLIPKECIQPDNPPVALMIADNIDNLECTVSGAGTSHRVNSILTLKRKPPDNPNVDTEESEQPQPKRKCKRSLEADVVIKEIPDYYGGARVGPGVLSHVQYLGIRSSYREKVKRLHMKYLVWIEVRKLRTHPLLLVPGWTGFFIKTRDNIVIIQSTIGYLDTLDSPATDLKTAYEVLRRGCEIKERLNLKGVACVFDQAFYAKGMEIFWKNKAQFEGLVMMMGGFHLLMTIMAIIGARFGDAGLKDVAVQSEVVAEGSIDSVLNGKHYNRAIRLHKIMYEATSQLLIQEFEHTLSENDMEIVRERKLQLEQLKLNLCYDELEKVLNIPQVQQWENLFQKYVDDLKQNGSDMAKFWLSYLELCELLLDLIFATRTGNWEMYLACIEAVIPWTFAYDRQNYSRYLLPFLNDMRSLPTAMPEVYDAFVAGHFSVQMSKNNPFGQNEADKTIENTINRDCKTAGGYIGFSTNFAATQRWVLNNSRRSSYMRILREHLSLESSENKPHKELAPTRIRSDMEAVRSVVNVLENVLCSPWSREAQSLTSLSTGLAATDDVRDDLLKANAKGKAACKEFIKERCSSTSTLGFFDPLKKLKLKSFKDLKAVAKIRIKDAVLPIRLDRDVFARMALISQFRKIDMRLVFSYPLGPLPWALADPYGMPRKTNKAKLAQQLEKQVELTDSYPRDATSIYDGMAELQSFKPPSGATFAVVADKLFTVLTSTPSKRIDVVFDVYKDVSIKNVERAKRKTGSDGIVYQNILPGFQVKDWSKILSVSANKAEIVRFLVGQWKEMHFRNRLHGKTLFVTEGEDCWKITSTTASLVPELKSNHEEADTRMVLHAHHAGGKCVIHADDTDVLVLLVGHAHDLGSCFLKKGKAAKRRIVGVSEMVNRLGRQAADDITTREACEALVGIHALTGCDTVSAFASKGKWRPVQLALKHKAYVNAMKDIGKEWSLSETTFKATEEFVCHLYGKKAKSVDSLRYELHCAKGGKIEPEALPPCQSSLRLHVSRANYQAAVWKRATEACPDTPSPHGHGWNVNTSTIEFVWLGSRPAPEEVLELLSCTCKRKCTDDSCCCIKAGLKCTEMCSLKCNNMADEEDEREMTESNESEDEDVDDVE</sequence>
<dbReference type="RefSeq" id="XP_020901692.1">
    <property type="nucleotide sequence ID" value="XM_021046033.2"/>
</dbReference>
<proteinExistence type="predicted"/>
<feature type="region of interest" description="Disordered" evidence="1">
    <location>
        <begin position="499"/>
        <end position="521"/>
    </location>
</feature>
<dbReference type="PANTHER" id="PTHR46704:SF9">
    <property type="entry name" value="BHLH DOMAIN-CONTAINING PROTEIN"/>
    <property type="match status" value="1"/>
</dbReference>
<evidence type="ECO:0000313" key="3">
    <source>
        <dbReference type="Proteomes" id="UP000887567"/>
    </source>
</evidence>
<dbReference type="OMA" id="WCFAYDR"/>
<dbReference type="Proteomes" id="UP000887567">
    <property type="component" value="Unplaced"/>
</dbReference>
<organism evidence="2 3">
    <name type="scientific">Exaiptasia diaphana</name>
    <name type="common">Tropical sea anemone</name>
    <name type="synonym">Aiptasia pulchella</name>
    <dbReference type="NCBI Taxonomy" id="2652724"/>
    <lineage>
        <taxon>Eukaryota</taxon>
        <taxon>Metazoa</taxon>
        <taxon>Cnidaria</taxon>
        <taxon>Anthozoa</taxon>
        <taxon>Hexacorallia</taxon>
        <taxon>Actiniaria</taxon>
        <taxon>Aiptasiidae</taxon>
        <taxon>Exaiptasia</taxon>
    </lineage>
</organism>
<dbReference type="PANTHER" id="PTHR46704">
    <property type="entry name" value="CXC DOMAIN-CONTAINING PROTEIN-RELATED"/>
    <property type="match status" value="1"/>
</dbReference>
<reference evidence="2" key="1">
    <citation type="submission" date="2022-11" db="UniProtKB">
        <authorList>
            <consortium name="EnsemblMetazoa"/>
        </authorList>
    </citation>
    <scope>IDENTIFICATION</scope>
</reference>
<protein>
    <recommendedName>
        <fullName evidence="4">Tesmin/TSO1-like CXC domain-containing protein</fullName>
    </recommendedName>
</protein>
<feature type="region of interest" description="Disordered" evidence="1">
    <location>
        <begin position="1547"/>
        <end position="1569"/>
    </location>
</feature>
<evidence type="ECO:0000313" key="2">
    <source>
        <dbReference type="EnsemblMetazoa" id="XP_020901692.1"/>
    </source>
</evidence>
<dbReference type="EnsemblMetazoa" id="XM_021046033.2">
    <property type="protein sequence ID" value="XP_020901692.1"/>
    <property type="gene ID" value="LOC110240244"/>
</dbReference>
<dbReference type="OrthoDB" id="5953092at2759"/>
<accession>A0A913XAY2</accession>
<name>A0A913XAY2_EXADI</name>
<evidence type="ECO:0008006" key="4">
    <source>
        <dbReference type="Google" id="ProtNLM"/>
    </source>
</evidence>
<dbReference type="KEGG" id="epa:110240244"/>